<keyword evidence="2" id="KW-0812">Transmembrane</keyword>
<dbReference type="Proteomes" id="UP000199092">
    <property type="component" value="Chromosome I"/>
</dbReference>
<dbReference type="EMBL" id="LT629749">
    <property type="protein sequence ID" value="SDR85952.1"/>
    <property type="molecule type" value="Genomic_DNA"/>
</dbReference>
<keyword evidence="2" id="KW-0472">Membrane</keyword>
<reference evidence="3 4" key="1">
    <citation type="submission" date="2016-10" db="EMBL/GenBank/DDBJ databases">
        <authorList>
            <person name="de Groot N.N."/>
        </authorList>
    </citation>
    <scope>NUCLEOTIDE SEQUENCE [LARGE SCALE GENOMIC DNA]</scope>
    <source>
        <strain evidence="3 4">DSM 21741</strain>
    </source>
</reference>
<proteinExistence type="predicted"/>
<feature type="region of interest" description="Disordered" evidence="1">
    <location>
        <begin position="138"/>
        <end position="174"/>
    </location>
</feature>
<evidence type="ECO:0000313" key="4">
    <source>
        <dbReference type="Proteomes" id="UP000199092"/>
    </source>
</evidence>
<gene>
    <name evidence="3" type="ORF">SAMN04488543_0635</name>
</gene>
<evidence type="ECO:0000313" key="3">
    <source>
        <dbReference type="EMBL" id="SDR85952.1"/>
    </source>
</evidence>
<feature type="transmembrane region" description="Helical" evidence="2">
    <location>
        <begin position="6"/>
        <end position="25"/>
    </location>
</feature>
<keyword evidence="4" id="KW-1185">Reference proteome</keyword>
<dbReference type="AlphaFoldDB" id="A0A1H1MH66"/>
<name>A0A1H1MH66_9ACTN</name>
<keyword evidence="2" id="KW-1133">Transmembrane helix</keyword>
<dbReference type="RefSeq" id="WP_091410064.1">
    <property type="nucleotide sequence ID" value="NZ_LT629749.1"/>
</dbReference>
<sequence>MELSVSELLAWCVVVVALVGLPLLMTDPEATRRRLGPRVMGLLERLAAQLTPEDEPDPMVEALRAHARREKLVADVQRLRRLVATDMAMSATRQLGNRIAYASLVRELEALRDAPTPFAFAAVGLPVAATVPTSRWEDDLALSPPAPRLLGRDTGQRPPAVEVLELGTRRRAAH</sequence>
<protein>
    <submittedName>
        <fullName evidence="3">Uncharacterized protein</fullName>
    </submittedName>
</protein>
<organism evidence="3 4">
    <name type="scientific">Friedmanniella luteola</name>
    <dbReference type="NCBI Taxonomy" id="546871"/>
    <lineage>
        <taxon>Bacteria</taxon>
        <taxon>Bacillati</taxon>
        <taxon>Actinomycetota</taxon>
        <taxon>Actinomycetes</taxon>
        <taxon>Propionibacteriales</taxon>
        <taxon>Nocardioidaceae</taxon>
        <taxon>Friedmanniella</taxon>
    </lineage>
</organism>
<evidence type="ECO:0000256" key="1">
    <source>
        <dbReference type="SAM" id="MobiDB-lite"/>
    </source>
</evidence>
<accession>A0A1H1MH66</accession>
<evidence type="ECO:0000256" key="2">
    <source>
        <dbReference type="SAM" id="Phobius"/>
    </source>
</evidence>